<evidence type="ECO:0000313" key="2">
    <source>
        <dbReference type="Proteomes" id="UP000184280"/>
    </source>
</evidence>
<dbReference type="EMBL" id="FRCJ01000010">
    <property type="protein sequence ID" value="SHN03360.1"/>
    <property type="molecule type" value="Genomic_DNA"/>
</dbReference>
<dbReference type="Proteomes" id="UP000184280">
    <property type="component" value="Unassembled WGS sequence"/>
</dbReference>
<organism evidence="1 2">
    <name type="scientific">Xylanibacter ruminicola</name>
    <name type="common">Prevotella ruminicola</name>
    <dbReference type="NCBI Taxonomy" id="839"/>
    <lineage>
        <taxon>Bacteria</taxon>
        <taxon>Pseudomonadati</taxon>
        <taxon>Bacteroidota</taxon>
        <taxon>Bacteroidia</taxon>
        <taxon>Bacteroidales</taxon>
        <taxon>Prevotellaceae</taxon>
        <taxon>Xylanibacter</taxon>
    </lineage>
</organism>
<reference evidence="1 2" key="1">
    <citation type="submission" date="2016-11" db="EMBL/GenBank/DDBJ databases">
        <authorList>
            <person name="Jaros S."/>
            <person name="Januszkiewicz K."/>
            <person name="Wedrychowicz H."/>
        </authorList>
    </citation>
    <scope>NUCLEOTIDE SEQUENCE [LARGE SCALE GENOMIC DNA]</scope>
    <source>
        <strain evidence="1 2">BPI-34</strain>
    </source>
</reference>
<dbReference type="AlphaFoldDB" id="A0A1M7NHQ5"/>
<protein>
    <submittedName>
        <fullName evidence="1">Uncharacterized protein</fullName>
    </submittedName>
</protein>
<accession>A0A1M7NHQ5</accession>
<proteinExistence type="predicted"/>
<gene>
    <name evidence="1" type="ORF">SAMN04488494_0040</name>
</gene>
<evidence type="ECO:0000313" key="1">
    <source>
        <dbReference type="EMBL" id="SHN03360.1"/>
    </source>
</evidence>
<sequence>MYNLSYFKCRFTRCELGIGGTPSLQGKGALVDILDADSRGICSLIFAHTQKQLVYYHEYAMPPQHDLFVVRAANDRVREYVGDHFEVITKADHPYVYVVIDTEPDEPLIAIENCMFCKRAKDEVALVLGYTLCRELRAVGWKVKLVPYDPKYEETSRITKMMAVINDPQNAERTLENMKGAKKADFLIGDYLQYKAKQTALRKSDNLEDYVLYDDTELVLKLLDGALRKLKGSKNVSRPIRFLQDHDIIARPTFKALIKCYPYLKDKVSESRFNDYTNIDKKEYFKDDKLYDKYHETFSTILKDITE</sequence>
<name>A0A1M7NHQ5_XYLRU</name>